<comment type="caution">
    <text evidence="2">The sequence shown here is derived from an EMBL/GenBank/DDBJ whole genome shotgun (WGS) entry which is preliminary data.</text>
</comment>
<dbReference type="AlphaFoldDB" id="A0AAD9JEV4"/>
<feature type="compositionally biased region" description="Basic and acidic residues" evidence="1">
    <location>
        <begin position="39"/>
        <end position="51"/>
    </location>
</feature>
<organism evidence="2 3">
    <name type="scientific">Paralvinella palmiformis</name>
    <dbReference type="NCBI Taxonomy" id="53620"/>
    <lineage>
        <taxon>Eukaryota</taxon>
        <taxon>Metazoa</taxon>
        <taxon>Spiralia</taxon>
        <taxon>Lophotrochozoa</taxon>
        <taxon>Annelida</taxon>
        <taxon>Polychaeta</taxon>
        <taxon>Sedentaria</taxon>
        <taxon>Canalipalpata</taxon>
        <taxon>Terebellida</taxon>
        <taxon>Terebelliformia</taxon>
        <taxon>Alvinellidae</taxon>
        <taxon>Paralvinella</taxon>
    </lineage>
</organism>
<accession>A0AAD9JEV4</accession>
<keyword evidence="3" id="KW-1185">Reference proteome</keyword>
<protein>
    <submittedName>
        <fullName evidence="2">Uncharacterized protein</fullName>
    </submittedName>
</protein>
<evidence type="ECO:0000313" key="3">
    <source>
        <dbReference type="Proteomes" id="UP001208570"/>
    </source>
</evidence>
<feature type="compositionally biased region" description="Basic and acidic residues" evidence="1">
    <location>
        <begin position="98"/>
        <end position="116"/>
    </location>
</feature>
<dbReference type="EMBL" id="JAODUP010000354">
    <property type="protein sequence ID" value="KAK2151696.1"/>
    <property type="molecule type" value="Genomic_DNA"/>
</dbReference>
<gene>
    <name evidence="2" type="ORF">LSH36_354g02020</name>
</gene>
<evidence type="ECO:0000256" key="1">
    <source>
        <dbReference type="SAM" id="MobiDB-lite"/>
    </source>
</evidence>
<feature type="region of interest" description="Disordered" evidence="1">
    <location>
        <begin position="23"/>
        <end position="116"/>
    </location>
</feature>
<proteinExistence type="predicted"/>
<reference evidence="2" key="1">
    <citation type="journal article" date="2023" name="Mol. Biol. Evol.">
        <title>Third-Generation Sequencing Reveals the Adaptive Role of the Epigenome in Three Deep-Sea Polychaetes.</title>
        <authorList>
            <person name="Perez M."/>
            <person name="Aroh O."/>
            <person name="Sun Y."/>
            <person name="Lan Y."/>
            <person name="Juniper S.K."/>
            <person name="Young C.R."/>
            <person name="Angers B."/>
            <person name="Qian P.Y."/>
        </authorList>
    </citation>
    <scope>NUCLEOTIDE SEQUENCE</scope>
    <source>
        <strain evidence="2">P08H-3</strain>
    </source>
</reference>
<dbReference type="Proteomes" id="UP001208570">
    <property type="component" value="Unassembled WGS sequence"/>
</dbReference>
<evidence type="ECO:0000313" key="2">
    <source>
        <dbReference type="EMBL" id="KAK2151696.1"/>
    </source>
</evidence>
<sequence>MRKQAVEEQKFIEQQILLANINKMKDSMTSEQSEDDTQKDESRKENSDVDKSNNGATESAVDQKTDTSDPCLSSDGRFVILKGQENNSDQSGASPQSHDSDLPKSDEGKHDEESEA</sequence>
<name>A0AAD9JEV4_9ANNE</name>
<feature type="compositionally biased region" description="Polar residues" evidence="1">
    <location>
        <begin position="84"/>
        <end position="97"/>
    </location>
</feature>